<dbReference type="STRING" id="1442369.A0A0D2IUN0"/>
<dbReference type="Gene3D" id="1.20.5.170">
    <property type="match status" value="1"/>
</dbReference>
<feature type="coiled-coil region" evidence="1">
    <location>
        <begin position="28"/>
        <end position="87"/>
    </location>
</feature>
<dbReference type="CDD" id="cd14688">
    <property type="entry name" value="bZIP_YAP"/>
    <property type="match status" value="1"/>
</dbReference>
<dbReference type="GeneID" id="25298635"/>
<evidence type="ECO:0000256" key="2">
    <source>
        <dbReference type="SAM" id="MobiDB-lite"/>
    </source>
</evidence>
<reference evidence="3 4" key="1">
    <citation type="submission" date="2015-01" db="EMBL/GenBank/DDBJ databases">
        <title>The Genome Sequence of Rhinocladiella mackenzie CBS 650.93.</title>
        <authorList>
            <consortium name="The Broad Institute Genomics Platform"/>
            <person name="Cuomo C."/>
            <person name="de Hoog S."/>
            <person name="Gorbushina A."/>
            <person name="Stielow B."/>
            <person name="Teixiera M."/>
            <person name="Abouelleil A."/>
            <person name="Chapman S.B."/>
            <person name="Priest M."/>
            <person name="Young S.K."/>
            <person name="Wortman J."/>
            <person name="Nusbaum C."/>
            <person name="Birren B."/>
        </authorList>
    </citation>
    <scope>NUCLEOTIDE SEQUENCE [LARGE SCALE GENOMIC DNA]</scope>
    <source>
        <strain evidence="3 4">CBS 650.93</strain>
    </source>
</reference>
<evidence type="ECO:0000313" key="3">
    <source>
        <dbReference type="EMBL" id="KIX00425.1"/>
    </source>
</evidence>
<dbReference type="AlphaFoldDB" id="A0A0D2IUN0"/>
<dbReference type="RefSeq" id="XP_013267561.1">
    <property type="nucleotide sequence ID" value="XM_013412107.1"/>
</dbReference>
<evidence type="ECO:0000313" key="4">
    <source>
        <dbReference type="Proteomes" id="UP000053617"/>
    </source>
</evidence>
<organism evidence="3 4">
    <name type="scientific">Rhinocladiella mackenziei CBS 650.93</name>
    <dbReference type="NCBI Taxonomy" id="1442369"/>
    <lineage>
        <taxon>Eukaryota</taxon>
        <taxon>Fungi</taxon>
        <taxon>Dikarya</taxon>
        <taxon>Ascomycota</taxon>
        <taxon>Pezizomycotina</taxon>
        <taxon>Eurotiomycetes</taxon>
        <taxon>Chaetothyriomycetidae</taxon>
        <taxon>Chaetothyriales</taxon>
        <taxon>Herpotrichiellaceae</taxon>
        <taxon>Rhinocladiella</taxon>
    </lineage>
</organism>
<dbReference type="EMBL" id="KN847483">
    <property type="protein sequence ID" value="KIX00425.1"/>
    <property type="molecule type" value="Genomic_DNA"/>
</dbReference>
<dbReference type="HOGENOM" id="CLU_061210_0_0_1"/>
<feature type="region of interest" description="Disordered" evidence="2">
    <location>
        <begin position="104"/>
        <end position="149"/>
    </location>
</feature>
<dbReference type="PANTHER" id="PTHR42070">
    <property type="entry name" value="FILAMENT ASSOCIATED PROTEIN, PUTATIVE (AFU_ORTHOLOGUE AFUA_8G06630)-RELATED"/>
    <property type="match status" value="1"/>
</dbReference>
<keyword evidence="4" id="KW-1185">Reference proteome</keyword>
<sequence length="356" mass="39374">MSKPDPTPTPTRNTLNQRASRARRKTYINDLERRVREFEAQGVKATEQVQVAARRVAAENRSLREEVRVLRERNAELERILAEKRSDTGLSPGAMERELEYLLRQKTTQRPQRSRRGVAKSPSTHVHDEASTQYPSPPGDHEGPGVMAIRMPYTTPNTSVPSPQAADAVGPDPHIEPNLEIECADANRNENQDTFDPGTVRLPSSPSINTLDDVLPDAQDESIHEDDDTFPFSKYDSHRCSTKPTRHSSLYSPMSPAPSRPHCAPMTQPNSTPCAQAALIIASMRGLSSMDSAVEMEILPELGCSTARTRGSYDNGNEGYMDGRVGRTSALPDADKCAVDNAQLFGILDREREVET</sequence>
<accession>A0A0D2IUN0</accession>
<dbReference type="OrthoDB" id="4505928at2759"/>
<keyword evidence="1" id="KW-0175">Coiled coil</keyword>
<evidence type="ECO:0000256" key="1">
    <source>
        <dbReference type="SAM" id="Coils"/>
    </source>
</evidence>
<dbReference type="VEuPathDB" id="FungiDB:Z518_10564"/>
<proteinExistence type="predicted"/>
<feature type="region of interest" description="Disordered" evidence="2">
    <location>
        <begin position="1"/>
        <end position="24"/>
    </location>
</feature>
<feature type="region of interest" description="Disordered" evidence="2">
    <location>
        <begin position="235"/>
        <end position="269"/>
    </location>
</feature>
<gene>
    <name evidence="3" type="ORF">Z518_10564</name>
</gene>
<feature type="compositionally biased region" description="Polar residues" evidence="2">
    <location>
        <begin position="10"/>
        <end position="19"/>
    </location>
</feature>
<protein>
    <submittedName>
        <fullName evidence="3">Rhinocladiella mackenziei CBS 650.93 unplaced genomic scaffold supercont1.9, whole genome shotgun sequence</fullName>
    </submittedName>
</protein>
<dbReference type="PANTHER" id="PTHR42070:SF1">
    <property type="entry name" value="FILAMENT ASSOCIATED PROTEIN, PUTATIVE (AFU_ORTHOLOGUE AFUA_8G06630)-RELATED"/>
    <property type="match status" value="1"/>
</dbReference>
<dbReference type="Proteomes" id="UP000053617">
    <property type="component" value="Unassembled WGS sequence"/>
</dbReference>
<name>A0A0D2IUN0_9EURO</name>